<dbReference type="FunFam" id="3.40.50.2000:FF:000009">
    <property type="entry name" value="Sterol 3-beta-glucosyltransferase UGT80A2"/>
    <property type="match status" value="1"/>
</dbReference>
<dbReference type="InterPro" id="IPR004276">
    <property type="entry name" value="GlycoTrans_28_N"/>
</dbReference>
<dbReference type="InterPro" id="IPR002213">
    <property type="entry name" value="UDP_glucos_trans"/>
</dbReference>
<dbReference type="EMBL" id="PQXK01000034">
    <property type="protein sequence ID" value="TGO40613.1"/>
    <property type="molecule type" value="Genomic_DNA"/>
</dbReference>
<dbReference type="Proteomes" id="UP000297814">
    <property type="component" value="Unassembled WGS sequence"/>
</dbReference>
<comment type="caution">
    <text evidence="5">The sequence shown here is derived from an EMBL/GenBank/DDBJ whole genome shotgun (WGS) entry which is preliminary data.</text>
</comment>
<dbReference type="GO" id="GO:0016906">
    <property type="term" value="F:sterol 3-beta-glucosyltransferase activity"/>
    <property type="evidence" value="ECO:0007669"/>
    <property type="project" value="UniProtKB-ARBA"/>
</dbReference>
<feature type="domain" description="Erythromycin biosynthesis protein CIII-like C-terminal" evidence="4">
    <location>
        <begin position="400"/>
        <end position="499"/>
    </location>
</feature>
<organism evidence="5 6">
    <name type="scientific">Botrytis hyacinthi</name>
    <dbReference type="NCBI Taxonomy" id="278943"/>
    <lineage>
        <taxon>Eukaryota</taxon>
        <taxon>Fungi</taxon>
        <taxon>Dikarya</taxon>
        <taxon>Ascomycota</taxon>
        <taxon>Pezizomycotina</taxon>
        <taxon>Leotiomycetes</taxon>
        <taxon>Helotiales</taxon>
        <taxon>Sclerotiniaceae</taxon>
        <taxon>Botrytis</taxon>
    </lineage>
</organism>
<dbReference type="PANTHER" id="PTHR48050">
    <property type="entry name" value="STEROL 3-BETA-GLUCOSYLTRANSFERASE"/>
    <property type="match status" value="1"/>
</dbReference>
<keyword evidence="6" id="KW-1185">Reference proteome</keyword>
<dbReference type="FunFam" id="3.40.50.2000:FF:000100">
    <property type="entry name" value="Glycosyltransferase family 1 protein"/>
    <property type="match status" value="1"/>
</dbReference>
<dbReference type="PANTHER" id="PTHR48050:SF27">
    <property type="entry name" value="GLUCOSYLTRANSFERASE, PUTATIVE (AFU_ORTHOLOGUE AFUA_7G04880)-RELATED"/>
    <property type="match status" value="1"/>
</dbReference>
<keyword evidence="1" id="KW-0808">Transferase</keyword>
<evidence type="ECO:0000256" key="1">
    <source>
        <dbReference type="ARBA" id="ARBA00022679"/>
    </source>
</evidence>
<dbReference type="AlphaFoldDB" id="A0A4Z1H5X1"/>
<accession>A0A4Z1H5X1</accession>
<dbReference type="GO" id="GO:0005975">
    <property type="term" value="P:carbohydrate metabolic process"/>
    <property type="evidence" value="ECO:0007669"/>
    <property type="project" value="InterPro"/>
</dbReference>
<reference evidence="5 6" key="1">
    <citation type="submission" date="2017-12" db="EMBL/GenBank/DDBJ databases">
        <title>Comparative genomics of Botrytis spp.</title>
        <authorList>
            <person name="Valero-Jimenez C.A."/>
            <person name="Tapia P."/>
            <person name="Veloso J."/>
            <person name="Silva-Moreno E."/>
            <person name="Staats M."/>
            <person name="Valdes J.H."/>
            <person name="Van Kan J.A.L."/>
        </authorList>
    </citation>
    <scope>NUCLEOTIDE SEQUENCE [LARGE SCALE GENOMIC DNA]</scope>
    <source>
        <strain evidence="5 6">Bh0001</strain>
    </source>
</reference>
<sequence length="794" mass="85929">MSDKVKTREGDSEIQELSEDDHINWDQPPPYDAVLHGSSGNISATITDDGRLDVCVKAKAASSDILPPILPDNSSPHAALVAAYSAHPPLNIVIQIVGSRGDVQPFIALGQELKASGHRIRIATHGNFKDFVESSKLEFFPIGGDPAGLMAYMVKNPSIIPTFDTLRSGDIGRKRKMIYTMLNGCWESCIMPDSTTGIPFVADAIIANPPSFAHIHCAQALSIPLHLMFTMPWSPTRAFPHPLANIQNGNADPRTANYLSYGLVDMMTWQGLSDVINLWRKNTLNLEPVPAMAGMGLAEALKIPFTYCWSPALIPKPMDWPSYIDVCGFFFREETPYTPDRELAEFLQSGPMPIYIGFGSIVMEDAAKMTEIILEATRACGVRAIVSKGWSKLGTNRSDPNVLFIGDCPHEWLFKNVSVVIHHGGAGTTACGLLNGRPTSIIPFFGDQPFWADMVAAAGAGPRPIHFKALDSAKLTAAIRICQAPETVRAAALIAARMKDERGVKEAANSFHRNLPLDFMRCDLLGSQNAVWLWSRKAYQVKLSDRAAYILLKNKKIVAKDLTLFKSRPFVIENPRWGPLTATSSALLGTIVDFSTALWNTVADPYKAFNVAPDSRADKISSTSGAIGNSMVALGGSVTKATLVSVPMALADGFHAVPTLYGEKVRDHGPLTDWKSGGVIAGKSFGYGFYDGITGIVTQPMQGAKKDGALGFAKGLAKGTVGLITKPGAAMFGLMAYPAMGLYKSINEMGLSTAQKRVLKGRQMLGAYVNEKTPPQEAEIGSVLEQFELKKINN</sequence>
<evidence type="ECO:0000313" key="5">
    <source>
        <dbReference type="EMBL" id="TGO40613.1"/>
    </source>
</evidence>
<feature type="compositionally biased region" description="Basic and acidic residues" evidence="2">
    <location>
        <begin position="1"/>
        <end position="11"/>
    </location>
</feature>
<evidence type="ECO:0000313" key="6">
    <source>
        <dbReference type="Proteomes" id="UP000297814"/>
    </source>
</evidence>
<evidence type="ECO:0000259" key="4">
    <source>
        <dbReference type="Pfam" id="PF06722"/>
    </source>
</evidence>
<evidence type="ECO:0000259" key="3">
    <source>
        <dbReference type="Pfam" id="PF03033"/>
    </source>
</evidence>
<dbReference type="InterPro" id="IPR050426">
    <property type="entry name" value="Glycosyltransferase_28"/>
</dbReference>
<evidence type="ECO:0000256" key="2">
    <source>
        <dbReference type="SAM" id="MobiDB-lite"/>
    </source>
</evidence>
<gene>
    <name evidence="5" type="ORF">BHYA_0034g00330</name>
</gene>
<dbReference type="InterPro" id="IPR010610">
    <property type="entry name" value="EryCIII-like_C"/>
</dbReference>
<name>A0A4Z1H5X1_9HELO</name>
<dbReference type="CDD" id="cd03784">
    <property type="entry name" value="GT1_Gtf-like"/>
    <property type="match status" value="1"/>
</dbReference>
<dbReference type="Pfam" id="PF06722">
    <property type="entry name" value="EryCIII-like_C"/>
    <property type="match status" value="1"/>
</dbReference>
<feature type="region of interest" description="Disordered" evidence="2">
    <location>
        <begin position="1"/>
        <end position="29"/>
    </location>
</feature>
<protein>
    <submittedName>
        <fullName evidence="5">Uncharacterized protein</fullName>
    </submittedName>
</protein>
<feature type="domain" description="Glycosyltransferase family 28 N-terminal" evidence="3">
    <location>
        <begin position="92"/>
        <end position="240"/>
    </location>
</feature>
<dbReference type="Pfam" id="PF03033">
    <property type="entry name" value="Glyco_transf_28"/>
    <property type="match status" value="1"/>
</dbReference>
<proteinExistence type="predicted"/>
<dbReference type="Gene3D" id="3.40.50.2000">
    <property type="entry name" value="Glycogen Phosphorylase B"/>
    <property type="match status" value="2"/>
</dbReference>
<dbReference type="SUPFAM" id="SSF53756">
    <property type="entry name" value="UDP-Glycosyltransferase/glycogen phosphorylase"/>
    <property type="match status" value="1"/>
</dbReference>